<name>A0A0M9AET9_THEAQ</name>
<keyword evidence="4" id="KW-0067">ATP-binding</keyword>
<dbReference type="Pfam" id="PF02875">
    <property type="entry name" value="Mur_ligase_C"/>
    <property type="match status" value="1"/>
</dbReference>
<evidence type="ECO:0000259" key="10">
    <source>
        <dbReference type="Pfam" id="PF02875"/>
    </source>
</evidence>
<organism evidence="12 13">
    <name type="scientific">Thermus aquaticus</name>
    <dbReference type="NCBI Taxonomy" id="271"/>
    <lineage>
        <taxon>Bacteria</taxon>
        <taxon>Thermotogati</taxon>
        <taxon>Deinococcota</taxon>
        <taxon>Deinococci</taxon>
        <taxon>Thermales</taxon>
        <taxon>Thermaceae</taxon>
        <taxon>Thermus</taxon>
    </lineage>
</organism>
<evidence type="ECO:0000259" key="11">
    <source>
        <dbReference type="Pfam" id="PF08245"/>
    </source>
</evidence>
<dbReference type="Gene3D" id="3.90.190.20">
    <property type="entry name" value="Mur ligase, C-terminal domain"/>
    <property type="match status" value="1"/>
</dbReference>
<dbReference type="GO" id="GO:0047480">
    <property type="term" value="F:UDP-N-acetylmuramoyl-tripeptide-D-alanyl-D-alanine ligase activity"/>
    <property type="evidence" value="ECO:0007669"/>
    <property type="project" value="UniProtKB-EC"/>
</dbReference>
<protein>
    <submittedName>
        <fullName evidence="12">UDP-N-acetylmuramoyl-tripeptide--D-alanyl-D-alanine ligase</fullName>
        <ecNumber evidence="12">6.3.2.10</ecNumber>
    </submittedName>
</protein>
<sequence>MLRSGEVVVHLAHVREVTPEWVAEATGGRLHPGGGPVRDLHWHSGQVGEGFLFVALPGSRAHGREFAGEALAKGATLVLSDRPGRATVEVEDPHKALIRLGRALRDLFPGPVVAVGGSSGKTTAKEALAQGLGFPAPEGNQNTAPPLARFFLKLPQEAPGAVVELGVDRVGEMAELMELARPDLAVLTALGEEHLLAFGDLKGVVEEEMGLLKAPMALVSQQAKEVLLAFGHRVDWPTYGFGQATFRGEGLELLPQESRFRYRGLPVRVPYPGLGPALGALAAMAAAEVLGWDLLEVAERLAHLRLPPGRMERREIGGVVFLNDAYNANPLSVKAGLAWLAAQPGRKWAVLGEMRELAEKALELHLEVAEEAARLGLTPLYLGPFAKAQAALGGEAVEDLEAALAWLKARVRPGDLVYLKASRAVGLERILELWDA</sequence>
<dbReference type="InterPro" id="IPR036565">
    <property type="entry name" value="Mur-like_cat_sf"/>
</dbReference>
<evidence type="ECO:0000256" key="4">
    <source>
        <dbReference type="ARBA" id="ARBA00022840"/>
    </source>
</evidence>
<dbReference type="EC" id="6.3.2.10" evidence="12"/>
<dbReference type="Pfam" id="PF08245">
    <property type="entry name" value="Mur_ligase_M"/>
    <property type="match status" value="1"/>
</dbReference>
<evidence type="ECO:0000256" key="1">
    <source>
        <dbReference type="ARBA" id="ARBA00022598"/>
    </source>
</evidence>
<gene>
    <name evidence="12" type="primary">murF</name>
    <name evidence="12" type="ORF">BVI061214_01673</name>
</gene>
<dbReference type="Pfam" id="PF01225">
    <property type="entry name" value="Mur_ligase"/>
    <property type="match status" value="1"/>
</dbReference>
<evidence type="ECO:0000256" key="6">
    <source>
        <dbReference type="ARBA" id="ARBA00022984"/>
    </source>
</evidence>
<feature type="domain" description="Mur ligase N-terminal catalytic" evidence="9">
    <location>
        <begin position="44"/>
        <end position="84"/>
    </location>
</feature>
<keyword evidence="2" id="KW-0132">Cell division</keyword>
<evidence type="ECO:0000256" key="2">
    <source>
        <dbReference type="ARBA" id="ARBA00022618"/>
    </source>
</evidence>
<keyword evidence="7" id="KW-0131">Cell cycle</keyword>
<dbReference type="Gene3D" id="3.40.1390.10">
    <property type="entry name" value="MurE/MurF, N-terminal domain"/>
    <property type="match status" value="1"/>
</dbReference>
<comment type="caution">
    <text evidence="12">The sequence shown here is derived from an EMBL/GenBank/DDBJ whole genome shotgun (WGS) entry which is preliminary data.</text>
</comment>
<dbReference type="InterPro" id="IPR013221">
    <property type="entry name" value="Mur_ligase_cen"/>
</dbReference>
<dbReference type="Gene3D" id="3.40.1190.10">
    <property type="entry name" value="Mur-like, catalytic domain"/>
    <property type="match status" value="1"/>
</dbReference>
<dbReference type="InterPro" id="IPR051046">
    <property type="entry name" value="MurCDEF_CellWall_CoF430Synth"/>
</dbReference>
<dbReference type="GO" id="GO:0009252">
    <property type="term" value="P:peptidoglycan biosynthetic process"/>
    <property type="evidence" value="ECO:0007669"/>
    <property type="project" value="UniProtKB-KW"/>
</dbReference>
<dbReference type="InterPro" id="IPR000713">
    <property type="entry name" value="Mur_ligase_N"/>
</dbReference>
<reference evidence="12 13" key="1">
    <citation type="submission" date="2015-07" db="EMBL/GenBank/DDBJ databases">
        <authorList>
            <person name="Noorani M."/>
        </authorList>
    </citation>
    <scope>NUCLEOTIDE SEQUENCE [LARGE SCALE GENOMIC DNA]</scope>
    <source>
        <strain evidence="13">ATCC 25104 / DSM 625 / JCM 10724 / NBRC 103206 / NCIMB 11243 / YT-1</strain>
    </source>
</reference>
<dbReference type="SUPFAM" id="SSF63418">
    <property type="entry name" value="MurE/MurF N-terminal domain"/>
    <property type="match status" value="1"/>
</dbReference>
<keyword evidence="3" id="KW-0547">Nucleotide-binding</keyword>
<dbReference type="SUPFAM" id="SSF53623">
    <property type="entry name" value="MurD-like peptide ligases, catalytic domain"/>
    <property type="match status" value="1"/>
</dbReference>
<evidence type="ECO:0000256" key="3">
    <source>
        <dbReference type="ARBA" id="ARBA00022741"/>
    </source>
</evidence>
<dbReference type="PANTHER" id="PTHR43024:SF1">
    <property type="entry name" value="UDP-N-ACETYLMURAMOYL-TRIPEPTIDE--D-ALANYL-D-ALANINE LIGASE"/>
    <property type="match status" value="1"/>
</dbReference>
<feature type="domain" description="Mur ligase C-terminal" evidence="10">
    <location>
        <begin position="309"/>
        <end position="423"/>
    </location>
</feature>
<keyword evidence="6" id="KW-0573">Peptidoglycan synthesis</keyword>
<dbReference type="GO" id="GO:0005524">
    <property type="term" value="F:ATP binding"/>
    <property type="evidence" value="ECO:0007669"/>
    <property type="project" value="UniProtKB-KW"/>
</dbReference>
<dbReference type="EMBL" id="LHCI01000106">
    <property type="protein sequence ID" value="KOX90482.1"/>
    <property type="molecule type" value="Genomic_DNA"/>
</dbReference>
<keyword evidence="1 12" id="KW-0436">Ligase</keyword>
<evidence type="ECO:0000256" key="8">
    <source>
        <dbReference type="ARBA" id="ARBA00023316"/>
    </source>
</evidence>
<evidence type="ECO:0000313" key="13">
    <source>
        <dbReference type="Proteomes" id="UP000037685"/>
    </source>
</evidence>
<evidence type="ECO:0000256" key="5">
    <source>
        <dbReference type="ARBA" id="ARBA00022960"/>
    </source>
</evidence>
<dbReference type="PATRIC" id="fig|271.14.peg.1744"/>
<accession>A0A0M9AET9</accession>
<dbReference type="InterPro" id="IPR036615">
    <property type="entry name" value="Mur_ligase_C_dom_sf"/>
</dbReference>
<dbReference type="RefSeq" id="WP_053768042.1">
    <property type="nucleotide sequence ID" value="NZ_LHCI01000106.1"/>
</dbReference>
<proteinExistence type="predicted"/>
<dbReference type="InterPro" id="IPR004101">
    <property type="entry name" value="Mur_ligase_C"/>
</dbReference>
<dbReference type="Proteomes" id="UP000037685">
    <property type="component" value="Unassembled WGS sequence"/>
</dbReference>
<feature type="domain" description="Mur ligase central" evidence="11">
    <location>
        <begin position="115"/>
        <end position="287"/>
    </location>
</feature>
<evidence type="ECO:0000259" key="9">
    <source>
        <dbReference type="Pfam" id="PF01225"/>
    </source>
</evidence>
<evidence type="ECO:0000256" key="7">
    <source>
        <dbReference type="ARBA" id="ARBA00023306"/>
    </source>
</evidence>
<dbReference type="InterPro" id="IPR035911">
    <property type="entry name" value="MurE/MurF_N"/>
</dbReference>
<dbReference type="SUPFAM" id="SSF53244">
    <property type="entry name" value="MurD-like peptide ligases, peptide-binding domain"/>
    <property type="match status" value="1"/>
</dbReference>
<evidence type="ECO:0000313" key="12">
    <source>
        <dbReference type="EMBL" id="KOX90482.1"/>
    </source>
</evidence>
<dbReference type="GO" id="GO:0051301">
    <property type="term" value="P:cell division"/>
    <property type="evidence" value="ECO:0007669"/>
    <property type="project" value="UniProtKB-KW"/>
</dbReference>
<dbReference type="AlphaFoldDB" id="A0A0M9AET9"/>
<keyword evidence="8" id="KW-0961">Cell wall biogenesis/degradation</keyword>
<dbReference type="GO" id="GO:0008360">
    <property type="term" value="P:regulation of cell shape"/>
    <property type="evidence" value="ECO:0007669"/>
    <property type="project" value="UniProtKB-KW"/>
</dbReference>
<dbReference type="GO" id="GO:0071555">
    <property type="term" value="P:cell wall organization"/>
    <property type="evidence" value="ECO:0007669"/>
    <property type="project" value="UniProtKB-KW"/>
</dbReference>
<dbReference type="PANTHER" id="PTHR43024">
    <property type="entry name" value="UDP-N-ACETYLMURAMOYL-TRIPEPTIDE--D-ALANYL-D-ALANINE LIGASE"/>
    <property type="match status" value="1"/>
</dbReference>
<keyword evidence="5" id="KW-0133">Cell shape</keyword>